<name>A0ABM0Q7Y9_GALVR</name>
<feature type="region of interest" description="Disordered" evidence="2">
    <location>
        <begin position="241"/>
        <end position="266"/>
    </location>
</feature>
<feature type="compositionally biased region" description="Basic and acidic residues" evidence="2">
    <location>
        <begin position="244"/>
        <end position="266"/>
    </location>
</feature>
<dbReference type="PANTHER" id="PTHR18863">
    <property type="entry name" value="TSEC-2-RELATED"/>
    <property type="match status" value="1"/>
</dbReference>
<dbReference type="RefSeq" id="XP_008564480.1">
    <property type="nucleotide sequence ID" value="XM_008566258.1"/>
</dbReference>
<dbReference type="Proteomes" id="UP000694923">
    <property type="component" value="Unplaced"/>
</dbReference>
<dbReference type="GeneID" id="103585333"/>
<protein>
    <submittedName>
        <fullName evidence="4">Coiled-coil domain-containing protein 170-like</fullName>
    </submittedName>
</protein>
<dbReference type="PANTHER" id="PTHR18863:SF5">
    <property type="entry name" value="TESTIS EXPRESSED GENE 21"/>
    <property type="match status" value="1"/>
</dbReference>
<proteinExistence type="predicted"/>
<evidence type="ECO:0000313" key="4">
    <source>
        <dbReference type="RefSeq" id="XP_008564480.1"/>
    </source>
</evidence>
<evidence type="ECO:0000256" key="2">
    <source>
        <dbReference type="SAM" id="MobiDB-lite"/>
    </source>
</evidence>
<dbReference type="InterPro" id="IPR039139">
    <property type="entry name" value="CCDC170-like"/>
</dbReference>
<keyword evidence="1" id="KW-0175">Coiled coil</keyword>
<gene>
    <name evidence="4" type="primary">LOC103585333</name>
</gene>
<reference evidence="4" key="1">
    <citation type="submission" date="2025-08" db="UniProtKB">
        <authorList>
            <consortium name="RefSeq"/>
        </authorList>
    </citation>
    <scope>IDENTIFICATION</scope>
</reference>
<feature type="coiled-coil region" evidence="1">
    <location>
        <begin position="125"/>
        <end position="201"/>
    </location>
</feature>
<keyword evidence="3" id="KW-1185">Reference proteome</keyword>
<organism evidence="3 4">
    <name type="scientific">Galeopterus variegatus</name>
    <name type="common">Malayan flying lemur</name>
    <name type="synonym">Cynocephalus variegatus</name>
    <dbReference type="NCBI Taxonomy" id="482537"/>
    <lineage>
        <taxon>Eukaryota</taxon>
        <taxon>Metazoa</taxon>
        <taxon>Chordata</taxon>
        <taxon>Craniata</taxon>
        <taxon>Vertebrata</taxon>
        <taxon>Euteleostomi</taxon>
        <taxon>Mammalia</taxon>
        <taxon>Eutheria</taxon>
        <taxon>Euarchontoglires</taxon>
        <taxon>Dermoptera</taxon>
        <taxon>Cynocephalidae</taxon>
        <taxon>Galeopterus</taxon>
    </lineage>
</organism>
<evidence type="ECO:0000256" key="1">
    <source>
        <dbReference type="SAM" id="Coils"/>
    </source>
</evidence>
<evidence type="ECO:0000313" key="3">
    <source>
        <dbReference type="Proteomes" id="UP000694923"/>
    </source>
</evidence>
<sequence>MLGPFQFLNHTDPGRLATSQTKGPHEAKPSEVRHLSAHRSRKSNQVACFDPPLEVVPTRNLIMYNRKAADPVHPELAGLLVKNKNLLAELRNLHNKLFIKETSLQEMKTELQSYKENNLQQSFQIKSLKDNIKDLQELIASLTRIKSLKNTNIQSLEKGNCDLTEQIIELENHLRVHLVEREKAEQKADLLEKKLSGARRFTSFMNMKGQEDSLDIFMMKEAVQHGELEDFLMYGEKVQGESGGLRDTEEKVRGNKTENSRTKNSQIDEHSKKFKELEKDNTQQILLNIWQNLQIATTPRLEEKIRKLQKQLSDLKLSNKNMKTQLTRVNALKDKTIEKLRQSLRKMETMKEKAVMKTDNLKTTLDCAEQEARSGKERAHEMLDPITPKLSTAKRTLEEVSGQEQELIDFRETILKILGFNMKTADKEIINQPRILAAMEYGLDFCVLNVGFQVAPSTLAETFFWSDKGACCPRQTGAGSTSTKHILSVAPFLSCKAPVFRSGRLRSVSSHTATLLRALACSPTHLNRQYGCLRGDHLPVKDSVSEFPLWTQRNFLRSSS</sequence>
<accession>A0ABM0Q7Y9</accession>